<dbReference type="EMBL" id="JBHUFZ010000028">
    <property type="protein sequence ID" value="MFD1890950.1"/>
    <property type="molecule type" value="Genomic_DNA"/>
</dbReference>
<reference evidence="3" key="1">
    <citation type="journal article" date="2019" name="Int. J. Syst. Evol. Microbiol.">
        <title>The Global Catalogue of Microorganisms (GCM) 10K type strain sequencing project: providing services to taxonomists for standard genome sequencing and annotation.</title>
        <authorList>
            <consortium name="The Broad Institute Genomics Platform"/>
            <consortium name="The Broad Institute Genome Sequencing Center for Infectious Disease"/>
            <person name="Wu L."/>
            <person name="Ma J."/>
        </authorList>
    </citation>
    <scope>NUCLEOTIDE SEQUENCE [LARGE SCALE GENOMIC DNA]</scope>
    <source>
        <strain evidence="3">CAIM 431</strain>
    </source>
</reference>
<comment type="caution">
    <text evidence="2">The sequence shown here is derived from an EMBL/GenBank/DDBJ whole genome shotgun (WGS) entry which is preliminary data.</text>
</comment>
<protein>
    <submittedName>
        <fullName evidence="2">FdrA family protein</fullName>
    </submittedName>
</protein>
<evidence type="ECO:0000313" key="2">
    <source>
        <dbReference type="EMBL" id="MFD1890950.1"/>
    </source>
</evidence>
<dbReference type="Pfam" id="PF00549">
    <property type="entry name" value="Ligase_CoA"/>
    <property type="match status" value="1"/>
</dbReference>
<sequence>MTDHVDVRHGVYHDSVSLMQVSQQARRAPGVQEAQIGMGTELNIDLLAGAGFAIPAEAGPNDLLIAVRADSDEAVTAGIGVIDAALRELRDAGRSSTSSDSDVTPRTVDTALARAGDASRLCVISVPGAHATVETLAAIAQGRSVLLFSDNVTVEDEVILKDAAARHDVLVMGPDCGTTVVNGMALGFANTVRRGPVGMIAASGTGAQQVMCLLDIAGVGISHCLGLGGRDLTAAVGGRSANQALAALQSDPATETIIVVSKPADPQVVTDLETLADTGTTPVHWATLGPGLPDLTTAVEQVLTSRGTPVPQWPSWITPSTATAPSLRGYFCGGTLADETLFLTEPALGAVRSNLTTDPERHMSATATPSGHTIIDFGDDEMTRGRPHPMIDPSARLERITAAGTDPDCGVLLLDLILGHGAHPDPAADLAAAIREARDAATTAGRTLPVVVSLIGTDADPQGLRACAEALHTAGASVFVSNAHATRHALALLTGGTR</sequence>
<dbReference type="Gene3D" id="3.40.50.720">
    <property type="entry name" value="NAD(P)-binding Rossmann-like Domain"/>
    <property type="match status" value="1"/>
</dbReference>
<evidence type="ECO:0000259" key="1">
    <source>
        <dbReference type="Pfam" id="PF00549"/>
    </source>
</evidence>
<accession>A0ABW4RXE1</accession>
<gene>
    <name evidence="2" type="ORF">ACFSCS_12270</name>
</gene>
<proteinExistence type="predicted"/>
<keyword evidence="3" id="KW-1185">Reference proteome</keyword>
<dbReference type="InterPro" id="IPR016102">
    <property type="entry name" value="Succinyl-CoA_synth-like"/>
</dbReference>
<dbReference type="InterPro" id="IPR005811">
    <property type="entry name" value="SUCC_ACL_C"/>
</dbReference>
<dbReference type="PANTHER" id="PTHR11117">
    <property type="entry name" value="SUCCINYL-COA LIGASE SUBUNIT ALPHA"/>
    <property type="match status" value="1"/>
</dbReference>
<dbReference type="SUPFAM" id="SSF52210">
    <property type="entry name" value="Succinyl-CoA synthetase domains"/>
    <property type="match status" value="2"/>
</dbReference>
<feature type="domain" description="ATP-citrate synthase/succinyl-CoA ligase C-terminal" evidence="1">
    <location>
        <begin position="331"/>
        <end position="491"/>
    </location>
</feature>
<dbReference type="Gene3D" id="3.40.50.261">
    <property type="entry name" value="Succinyl-CoA synthetase domains"/>
    <property type="match status" value="2"/>
</dbReference>
<dbReference type="PANTHER" id="PTHR11117:SF24">
    <property type="entry name" value="PROTEIN FDRA"/>
    <property type="match status" value="1"/>
</dbReference>
<organism evidence="2 3">
    <name type="scientific">Luteococcus peritonei</name>
    <dbReference type="NCBI Taxonomy" id="88874"/>
    <lineage>
        <taxon>Bacteria</taxon>
        <taxon>Bacillati</taxon>
        <taxon>Actinomycetota</taxon>
        <taxon>Actinomycetes</taxon>
        <taxon>Propionibacteriales</taxon>
        <taxon>Propionibacteriaceae</taxon>
        <taxon>Luteococcus</taxon>
    </lineage>
</organism>
<dbReference type="RefSeq" id="WP_343874438.1">
    <property type="nucleotide sequence ID" value="NZ_BAAAIX010000026.1"/>
</dbReference>
<dbReference type="Proteomes" id="UP001597326">
    <property type="component" value="Unassembled WGS sequence"/>
</dbReference>
<name>A0ABW4RXE1_9ACTN</name>
<evidence type="ECO:0000313" key="3">
    <source>
        <dbReference type="Proteomes" id="UP001597326"/>
    </source>
</evidence>